<dbReference type="Pfam" id="PF00877">
    <property type="entry name" value="NLPC_P60"/>
    <property type="match status" value="1"/>
</dbReference>
<evidence type="ECO:0000313" key="6">
    <source>
        <dbReference type="EMBL" id="QOK24184.1"/>
    </source>
</evidence>
<dbReference type="Gene3D" id="2.70.70.10">
    <property type="entry name" value="Glucose Permease (Domain IIA)"/>
    <property type="match status" value="1"/>
</dbReference>
<dbReference type="Gene3D" id="1.10.530.10">
    <property type="match status" value="1"/>
</dbReference>
<dbReference type="PANTHER" id="PTHR21666">
    <property type="entry name" value="PEPTIDASE-RELATED"/>
    <property type="match status" value="1"/>
</dbReference>
<reference evidence="6 7" key="1">
    <citation type="submission" date="2020-10" db="EMBL/GenBank/DDBJ databases">
        <title>Janibacter indicus TT2 genome sequence.</title>
        <authorList>
            <person name="Lee K."/>
            <person name="Ganzorig M."/>
        </authorList>
    </citation>
    <scope>NUCLEOTIDE SEQUENCE [LARGE SCALE GENOMIC DNA]</scope>
    <source>
        <strain evidence="6 7">TT2</strain>
    </source>
</reference>
<protein>
    <submittedName>
        <fullName evidence="6">Peptidoglycan DD-metalloendopeptidase family protein</fullName>
    </submittedName>
</protein>
<dbReference type="InterPro" id="IPR000064">
    <property type="entry name" value="NLP_P60_dom"/>
</dbReference>
<evidence type="ECO:0000256" key="4">
    <source>
        <dbReference type="ARBA" id="ARBA00022807"/>
    </source>
</evidence>
<dbReference type="InterPro" id="IPR038765">
    <property type="entry name" value="Papain-like_cys_pep_sf"/>
</dbReference>
<keyword evidence="2" id="KW-0645">Protease</keyword>
<dbReference type="InterPro" id="IPR016047">
    <property type="entry name" value="M23ase_b-sheet_dom"/>
</dbReference>
<dbReference type="InterPro" id="IPR011055">
    <property type="entry name" value="Dup_hybrid_motif"/>
</dbReference>
<dbReference type="EMBL" id="CP062789">
    <property type="protein sequence ID" value="QOK24184.1"/>
    <property type="molecule type" value="Genomic_DNA"/>
</dbReference>
<dbReference type="CDD" id="cd12797">
    <property type="entry name" value="M23_peptidase"/>
    <property type="match status" value="1"/>
</dbReference>
<evidence type="ECO:0000259" key="5">
    <source>
        <dbReference type="PROSITE" id="PS51935"/>
    </source>
</evidence>
<dbReference type="SUPFAM" id="SSF53955">
    <property type="entry name" value="Lysozyme-like"/>
    <property type="match status" value="1"/>
</dbReference>
<dbReference type="SUPFAM" id="SSF54001">
    <property type="entry name" value="Cysteine proteinases"/>
    <property type="match status" value="1"/>
</dbReference>
<evidence type="ECO:0000313" key="7">
    <source>
        <dbReference type="Proteomes" id="UP000593998"/>
    </source>
</evidence>
<keyword evidence="4" id="KW-0788">Thiol protease</keyword>
<dbReference type="InterPro" id="IPR050570">
    <property type="entry name" value="Cell_wall_metabolism_enzyme"/>
</dbReference>
<dbReference type="SUPFAM" id="SSF51261">
    <property type="entry name" value="Duplicated hybrid motif"/>
    <property type="match status" value="1"/>
</dbReference>
<dbReference type="GO" id="GO:0006508">
    <property type="term" value="P:proteolysis"/>
    <property type="evidence" value="ECO:0007669"/>
    <property type="project" value="UniProtKB-KW"/>
</dbReference>
<dbReference type="CDD" id="cd13399">
    <property type="entry name" value="Slt35-like"/>
    <property type="match status" value="1"/>
</dbReference>
<dbReference type="Proteomes" id="UP000593998">
    <property type="component" value="Chromosome"/>
</dbReference>
<organism evidence="6 7">
    <name type="scientific">Janibacter indicus</name>
    <dbReference type="NCBI Taxonomy" id="857417"/>
    <lineage>
        <taxon>Bacteria</taxon>
        <taxon>Bacillati</taxon>
        <taxon>Actinomycetota</taxon>
        <taxon>Actinomycetes</taxon>
        <taxon>Micrococcales</taxon>
        <taxon>Intrasporangiaceae</taxon>
        <taxon>Janibacter</taxon>
    </lineage>
</organism>
<dbReference type="InterPro" id="IPR023346">
    <property type="entry name" value="Lysozyme-like_dom_sf"/>
</dbReference>
<dbReference type="RefSeq" id="WP_192912014.1">
    <property type="nucleotide sequence ID" value="NZ_CP062789.1"/>
</dbReference>
<proteinExistence type="inferred from homology"/>
<evidence type="ECO:0000256" key="1">
    <source>
        <dbReference type="ARBA" id="ARBA00007074"/>
    </source>
</evidence>
<gene>
    <name evidence="6" type="ORF">IGS73_07445</name>
</gene>
<dbReference type="InterPro" id="IPR031304">
    <property type="entry name" value="SLT_2"/>
</dbReference>
<sequence length="521" mass="54932">MKKVALLLVPLMVFVGVPLGLMFMVAAVSTPAAAEELRAVECEGVIPATGQWRPPYQQAYAVSARGFGNEFHPIYQQWRMHSGQDLVSLPGPGPVVSVGDGRVAFSGVMGGYGNVVDVEHAGGVVSRYAHLANLDVTKGQAVAAGTRLGMEGTTGTSTGNHLHFEIRINGSPVDPAEWMLERGAPLNGKAVAPSKSTDAEAVPARVAEGGVAPFALPAPGTPREASLHNKPQSIPADIKKLYVAAAQRYKIPWTLLAGIGMEETNHGRNTATSSAGAQGLMQFMPATFASMGVDGDGDGRADIHNDADSVFSAANYLVKSGVTDGPAGVREALWAYNHADWYVNDVLHYAQAYGGGHVLGGEESCTASGEGNPDLPPLSDSRTQQVLTWAASQDGDSYRMGANGPDAWDCSSLTKAAFARIGVSMPRTAQDQRDWLAKGNGYRVQPGQEKPGDLIFYNSYRGPSLIGHVAIVWDPSKQTTVEASSSSRGVGHFSYAGKAETKALFEIWRVGNVSDNPATKA</sequence>
<evidence type="ECO:0000256" key="2">
    <source>
        <dbReference type="ARBA" id="ARBA00022670"/>
    </source>
</evidence>
<dbReference type="GO" id="GO:0008234">
    <property type="term" value="F:cysteine-type peptidase activity"/>
    <property type="evidence" value="ECO:0007669"/>
    <property type="project" value="UniProtKB-KW"/>
</dbReference>
<evidence type="ECO:0000256" key="3">
    <source>
        <dbReference type="ARBA" id="ARBA00022801"/>
    </source>
</evidence>
<comment type="similarity">
    <text evidence="1">Belongs to the peptidase C40 family.</text>
</comment>
<dbReference type="PANTHER" id="PTHR21666:SF270">
    <property type="entry name" value="MUREIN HYDROLASE ACTIVATOR ENVC"/>
    <property type="match status" value="1"/>
</dbReference>
<feature type="domain" description="NlpC/P60" evidence="5">
    <location>
        <begin position="380"/>
        <end position="511"/>
    </location>
</feature>
<name>A0A7L9J496_9MICO</name>
<dbReference type="Pfam" id="PF13406">
    <property type="entry name" value="SLT_2"/>
    <property type="match status" value="1"/>
</dbReference>
<dbReference type="AlphaFoldDB" id="A0A7L9J496"/>
<dbReference type="Pfam" id="PF01551">
    <property type="entry name" value="Peptidase_M23"/>
    <property type="match status" value="1"/>
</dbReference>
<keyword evidence="3" id="KW-0378">Hydrolase</keyword>
<dbReference type="PROSITE" id="PS51935">
    <property type="entry name" value="NLPC_P60"/>
    <property type="match status" value="1"/>
</dbReference>
<dbReference type="GO" id="GO:0004222">
    <property type="term" value="F:metalloendopeptidase activity"/>
    <property type="evidence" value="ECO:0007669"/>
    <property type="project" value="TreeGrafter"/>
</dbReference>
<dbReference type="Gene3D" id="3.90.1720.10">
    <property type="entry name" value="endopeptidase domain like (from Nostoc punctiforme)"/>
    <property type="match status" value="1"/>
</dbReference>
<accession>A0A7L9J496</accession>